<feature type="compositionally biased region" description="Low complexity" evidence="1">
    <location>
        <begin position="29"/>
        <end position="47"/>
    </location>
</feature>
<accession>A0A6C0IKR4</accession>
<evidence type="ECO:0000256" key="1">
    <source>
        <dbReference type="SAM" id="MobiDB-lite"/>
    </source>
</evidence>
<dbReference type="EMBL" id="MN740177">
    <property type="protein sequence ID" value="QHT92103.1"/>
    <property type="molecule type" value="Genomic_DNA"/>
</dbReference>
<evidence type="ECO:0000313" key="2">
    <source>
        <dbReference type="EMBL" id="QHT92103.1"/>
    </source>
</evidence>
<protein>
    <submittedName>
        <fullName evidence="2">Uncharacterized protein</fullName>
    </submittedName>
</protein>
<feature type="compositionally biased region" description="Pro residues" evidence="1">
    <location>
        <begin position="11"/>
        <end position="28"/>
    </location>
</feature>
<feature type="region of interest" description="Disordered" evidence="1">
    <location>
        <begin position="1"/>
        <end position="51"/>
    </location>
</feature>
<proteinExistence type="predicted"/>
<reference evidence="2" key="1">
    <citation type="journal article" date="2020" name="Nature">
        <title>Giant virus diversity and host interactions through global metagenomics.</title>
        <authorList>
            <person name="Schulz F."/>
            <person name="Roux S."/>
            <person name="Paez-Espino D."/>
            <person name="Jungbluth S."/>
            <person name="Walsh D.A."/>
            <person name="Denef V.J."/>
            <person name="McMahon K.D."/>
            <person name="Konstantinidis K.T."/>
            <person name="Eloe-Fadrosh E.A."/>
            <person name="Kyrpides N.C."/>
            <person name="Woyke T."/>
        </authorList>
    </citation>
    <scope>NUCLEOTIDE SEQUENCE</scope>
    <source>
        <strain evidence="2">GVMAG-M-3300023184-86</strain>
    </source>
</reference>
<sequence>MKNRAVSAPRRPQPMPPSRMGNQPPPPQQNSRPQQQQQQQQQPQQQNNKHKISISDAIGLTTIRLSKVEQFISKFQENNDGFESNQGLYQFNDNSNNNTDVFEIINTRLNNIEQVVNNNKIQERLLKCENDLADTKDLLIKLVLKHEKLSTDITTRLNAHDAYILEQQTKCYINEKSQTDNLQIDYDATDNEQIDDDSVVIQPSDNTDTSSF</sequence>
<dbReference type="AlphaFoldDB" id="A0A6C0IKR4"/>
<organism evidence="2">
    <name type="scientific">viral metagenome</name>
    <dbReference type="NCBI Taxonomy" id="1070528"/>
    <lineage>
        <taxon>unclassified sequences</taxon>
        <taxon>metagenomes</taxon>
        <taxon>organismal metagenomes</taxon>
    </lineage>
</organism>
<name>A0A6C0IKR4_9ZZZZ</name>